<dbReference type="InterPro" id="IPR008981">
    <property type="entry name" value="FMuLV_rcpt-bd"/>
</dbReference>
<evidence type="ECO:0000256" key="5">
    <source>
        <dbReference type="ARBA" id="ARBA00022801"/>
    </source>
</evidence>
<comment type="caution">
    <text evidence="7">The sequence shown here is derived from an EMBL/GenBank/DDBJ whole genome shotgun (WGS) entry which is preliminary data.</text>
</comment>
<evidence type="ECO:0000256" key="3">
    <source>
        <dbReference type="ARBA" id="ARBA00022722"/>
    </source>
</evidence>
<keyword evidence="4" id="KW-0255">Endonuclease</keyword>
<keyword evidence="8" id="KW-1185">Reference proteome</keyword>
<dbReference type="GO" id="GO:0004519">
    <property type="term" value="F:endonuclease activity"/>
    <property type="evidence" value="ECO:0007669"/>
    <property type="project" value="UniProtKB-KW"/>
</dbReference>
<evidence type="ECO:0000256" key="2">
    <source>
        <dbReference type="ARBA" id="ARBA00022695"/>
    </source>
</evidence>
<keyword evidence="1" id="KW-0808">Transferase</keyword>
<proteinExistence type="predicted"/>
<gene>
    <name evidence="7" type="ORF">QTO34_004162</name>
</gene>
<dbReference type="Proteomes" id="UP001177744">
    <property type="component" value="Unassembled WGS sequence"/>
</dbReference>
<dbReference type="EMBL" id="JAULJE010000013">
    <property type="protein sequence ID" value="KAK1336356.1"/>
    <property type="molecule type" value="Genomic_DNA"/>
</dbReference>
<dbReference type="AlphaFoldDB" id="A0AA40HS05"/>
<dbReference type="InterPro" id="IPR040643">
    <property type="entry name" value="MLVIN_C"/>
</dbReference>
<evidence type="ECO:0000313" key="7">
    <source>
        <dbReference type="EMBL" id="KAK1336356.1"/>
    </source>
</evidence>
<dbReference type="GO" id="GO:0003676">
    <property type="term" value="F:nucleic acid binding"/>
    <property type="evidence" value="ECO:0007669"/>
    <property type="project" value="InterPro"/>
</dbReference>
<evidence type="ECO:0000259" key="6">
    <source>
        <dbReference type="Pfam" id="PF18697"/>
    </source>
</evidence>
<keyword evidence="3" id="KW-0540">Nuclease</keyword>
<protein>
    <recommendedName>
        <fullName evidence="6">Murine leukemia virus integrase C-terminal domain-containing protein</fullName>
    </recommendedName>
</protein>
<dbReference type="Gene3D" id="3.30.420.10">
    <property type="entry name" value="Ribonuclease H-like superfamily/Ribonuclease H"/>
    <property type="match status" value="1"/>
</dbReference>
<keyword evidence="2" id="KW-0548">Nucleotidyltransferase</keyword>
<dbReference type="GO" id="GO:0016787">
    <property type="term" value="F:hydrolase activity"/>
    <property type="evidence" value="ECO:0007669"/>
    <property type="project" value="UniProtKB-KW"/>
</dbReference>
<accession>A0AA40HS05</accession>
<dbReference type="SUPFAM" id="SSF49830">
    <property type="entry name" value="ENV polyprotein, receptor-binding domain"/>
    <property type="match status" value="1"/>
</dbReference>
<reference evidence="7" key="1">
    <citation type="submission" date="2023-06" db="EMBL/GenBank/DDBJ databases">
        <title>Reference genome for the Northern bat (Eptesicus nilssonii), a most northern bat species.</title>
        <authorList>
            <person name="Laine V.N."/>
            <person name="Pulliainen A.T."/>
            <person name="Lilley T.M."/>
        </authorList>
    </citation>
    <scope>NUCLEOTIDE SEQUENCE</scope>
    <source>
        <strain evidence="7">BLF_Eptnil</strain>
        <tissue evidence="7">Kidney</tissue>
    </source>
</reference>
<dbReference type="Pfam" id="PF18697">
    <property type="entry name" value="MLVIN_C"/>
    <property type="match status" value="1"/>
</dbReference>
<evidence type="ECO:0000256" key="4">
    <source>
        <dbReference type="ARBA" id="ARBA00022759"/>
    </source>
</evidence>
<dbReference type="GO" id="GO:0016779">
    <property type="term" value="F:nucleotidyltransferase activity"/>
    <property type="evidence" value="ECO:0007669"/>
    <property type="project" value="UniProtKB-KW"/>
</dbReference>
<evidence type="ECO:0000313" key="8">
    <source>
        <dbReference type="Proteomes" id="UP001177744"/>
    </source>
</evidence>
<evidence type="ECO:0000256" key="1">
    <source>
        <dbReference type="ARBA" id="ARBA00022679"/>
    </source>
</evidence>
<dbReference type="InterPro" id="IPR036397">
    <property type="entry name" value="RNaseH_sf"/>
</dbReference>
<dbReference type="Gene3D" id="2.30.30.850">
    <property type="match status" value="1"/>
</dbReference>
<feature type="domain" description="Murine leukemia virus integrase C-terminal" evidence="6">
    <location>
        <begin position="87"/>
        <end position="136"/>
    </location>
</feature>
<keyword evidence="5" id="KW-0378">Hydrolase</keyword>
<name>A0AA40HS05_CNENI</name>
<dbReference type="Gene3D" id="3.90.310.10">
    <property type="entry name" value="ENV polyprotein, receptor-binding domain"/>
    <property type="match status" value="1"/>
</dbReference>
<sequence>MNRTFKETLTKLKLETGENWVSLLPFALLRARCTPYVKGLTPFEIMFGRPPSSPALQSSTAAARQIVRAAHQEAHPPDPDSPPVCAPGDLVWVQRHDPGTQARVKGPFQVILSTPTAIKVGGKKCWIHRTRVKKADETAERWTARRTDNPLKNTQELETPTKLHLYVGSYPHPRWKNHRRVTTSGVPTIGADLCKIFGEGWNRPPTVRDTGLSRGNTRYVATKTYGCAMLDLERELWRTQHYICPREGPPGCGSEEDYFCSSWGSETLALWKTVDPTLRLTRVVRPGAPTANCTIGDSNPIIIQSLNWRADYWEGGKTWGIRLCLQPGPQEHFFPSRDGPYPGPETMWVPYVPFSNPNLQGPLR</sequence>
<organism evidence="7 8">
    <name type="scientific">Cnephaeus nilssonii</name>
    <name type="common">Northern bat</name>
    <name type="synonym">Eptesicus nilssonii</name>
    <dbReference type="NCBI Taxonomy" id="3371016"/>
    <lineage>
        <taxon>Eukaryota</taxon>
        <taxon>Metazoa</taxon>
        <taxon>Chordata</taxon>
        <taxon>Craniata</taxon>
        <taxon>Vertebrata</taxon>
        <taxon>Euteleostomi</taxon>
        <taxon>Mammalia</taxon>
        <taxon>Eutheria</taxon>
        <taxon>Laurasiatheria</taxon>
        <taxon>Chiroptera</taxon>
        <taxon>Yangochiroptera</taxon>
        <taxon>Vespertilionidae</taxon>
        <taxon>Cnephaeus</taxon>
    </lineage>
</organism>